<comment type="caution">
    <text evidence="1">The sequence shown here is derived from an EMBL/GenBank/DDBJ whole genome shotgun (WGS) entry which is preliminary data.</text>
</comment>
<sequence length="150" mass="17236">MAKKEDKKDYMKLRATAEELFVGQGMSGREIADLLNVSEVTVSNWRKGREGEKTWDDKRKELQMSPVRIKEKLLDEAKKIADGEPSTIDADKLSKIVAAIDRLDKKISIRIIADVLKECDNWLVETDPSQALLLSKYHKQFLQYRISLEV</sequence>
<gene>
    <name evidence="1" type="ORF">DDY73_13865</name>
</gene>
<organism evidence="1 2">
    <name type="scientific">Coprobacter fastidiosus</name>
    <dbReference type="NCBI Taxonomy" id="1099853"/>
    <lineage>
        <taxon>Bacteria</taxon>
        <taxon>Pseudomonadati</taxon>
        <taxon>Bacteroidota</taxon>
        <taxon>Bacteroidia</taxon>
        <taxon>Bacteroidales</taxon>
        <taxon>Barnesiellaceae</taxon>
        <taxon>Coprobacter</taxon>
    </lineage>
</organism>
<protein>
    <submittedName>
        <fullName evidence="1">Uncharacterized protein</fullName>
    </submittedName>
</protein>
<dbReference type="AlphaFoldDB" id="A0A354M6E1"/>
<dbReference type="EMBL" id="DNWC01000171">
    <property type="protein sequence ID" value="HBJ10080.1"/>
    <property type="molecule type" value="Genomic_DNA"/>
</dbReference>
<dbReference type="Proteomes" id="UP000262954">
    <property type="component" value="Unassembled WGS sequence"/>
</dbReference>
<accession>A0A354M6E1</accession>
<dbReference type="RefSeq" id="WP_303008425.1">
    <property type="nucleotide sequence ID" value="NZ_CAUAJF010000028.1"/>
</dbReference>
<proteinExistence type="predicted"/>
<evidence type="ECO:0000313" key="1">
    <source>
        <dbReference type="EMBL" id="HBJ10080.1"/>
    </source>
</evidence>
<name>A0A354M6E1_9BACT</name>
<reference evidence="1 2" key="1">
    <citation type="journal article" date="2018" name="Nat. Biotechnol.">
        <title>A standardized bacterial taxonomy based on genome phylogeny substantially revises the tree of life.</title>
        <authorList>
            <person name="Parks D.H."/>
            <person name="Chuvochina M."/>
            <person name="Waite D.W."/>
            <person name="Rinke C."/>
            <person name="Skarshewski A."/>
            <person name="Chaumeil P.A."/>
            <person name="Hugenholtz P."/>
        </authorList>
    </citation>
    <scope>NUCLEOTIDE SEQUENCE [LARGE SCALE GENOMIC DNA]</scope>
    <source>
        <strain evidence="1">UBA11482</strain>
    </source>
</reference>
<evidence type="ECO:0000313" key="2">
    <source>
        <dbReference type="Proteomes" id="UP000262954"/>
    </source>
</evidence>
<dbReference type="Pfam" id="PF13384">
    <property type="entry name" value="HTH_23"/>
    <property type="match status" value="1"/>
</dbReference>